<comment type="caution">
    <text evidence="5">The sequence shown here is derived from an EMBL/GenBank/DDBJ whole genome shotgun (WGS) entry which is preliminary data.</text>
</comment>
<dbReference type="InterPro" id="IPR016032">
    <property type="entry name" value="Sig_transdc_resp-reg_C-effctor"/>
</dbReference>
<dbReference type="Pfam" id="PF00196">
    <property type="entry name" value="GerE"/>
    <property type="match status" value="1"/>
</dbReference>
<feature type="domain" description="HTH luxR-type" evidence="4">
    <location>
        <begin position="705"/>
        <end position="770"/>
    </location>
</feature>
<keyword evidence="3" id="KW-0804">Transcription</keyword>
<dbReference type="PROSITE" id="PS50043">
    <property type="entry name" value="HTH_LUXR_2"/>
    <property type="match status" value="1"/>
</dbReference>
<proteinExistence type="predicted"/>
<dbReference type="SUPFAM" id="SSF46894">
    <property type="entry name" value="C-terminal effector domain of the bipartite response regulators"/>
    <property type="match status" value="1"/>
</dbReference>
<evidence type="ECO:0000313" key="5">
    <source>
        <dbReference type="EMBL" id="MER6434437.1"/>
    </source>
</evidence>
<evidence type="ECO:0000256" key="2">
    <source>
        <dbReference type="ARBA" id="ARBA00023125"/>
    </source>
</evidence>
<dbReference type="PROSITE" id="PS00622">
    <property type="entry name" value="HTH_LUXR_1"/>
    <property type="match status" value="1"/>
</dbReference>
<dbReference type="PANTHER" id="PTHR44688:SF16">
    <property type="entry name" value="DNA-BINDING TRANSCRIPTIONAL ACTIVATOR DEVR_DOSR"/>
    <property type="match status" value="1"/>
</dbReference>
<sequence>MDDLHLLDASSAVLLRQLLDAGVVRLIGTVRSGQTVGDAVDALTGGDRIHRIDLNTFSNDQVEVVLETALGAAIGRRTLRDLCSASGGNVLYLRELVIGALQSKKLACDGEIWELAENTVSATPKLTELVSARLETASEDSRDLMELLALCEPLPLLDAESKVSLESLTHLEDTGVIRVTASRRRTAISLAHPLYGEVLRSHLSALRRRQLLLEQVERTQTYGARRREDPLHIATWLLAATGTADPVQLLQAASLARHAHDFAQVDALLQALPLESHTFDSCRLHGEALAQWLGQWQRGETLLAEAESRARTDYERIAAASLHSWTLFWMGARTAEAMQVHSRAAREITDPQCQLLLKMNEGSMHTFSGRPIQGMTLLEDLEESPPQDQFAMEVWAFAALCRTAALTFTGRSHEAITWGNHAYDSYPATADQVYGVHPVAQLNTLALALTDAGQLDEARRTCERAVATGVAARVPATWVWVALIRGRLEWMAGDAPSARHWYAEVIAQCHAHQLLRPLQLAYGGLAAAASVLGDQEAAQKALDAAESAPPSETFTGEEKLGQAWLLATQGNLAESRSVLRTAARQAHDAGHKTSEILLLTDVARLGAAREVADRIGRLARTSDGPYSSARAHLAAALAADDHDLLQSAATKLEAIGSHLLAAEAATAAATAWRRDGHPRRATAATNLAHQCMTHCSGVLTPLLRTAETAHSLTPRERDIALLAASGTPSKDIASAMHLSVRTVDNHLQRAYTKLGVTTRRELSEILSLRS</sequence>
<dbReference type="Gene3D" id="1.25.40.10">
    <property type="entry name" value="Tetratricopeptide repeat domain"/>
    <property type="match status" value="1"/>
</dbReference>
<evidence type="ECO:0000313" key="6">
    <source>
        <dbReference type="Proteomes" id="UP001470023"/>
    </source>
</evidence>
<accession>A0ABV1ULN2</accession>
<dbReference type="RefSeq" id="WP_352066262.1">
    <property type="nucleotide sequence ID" value="NZ_JBEPAZ010000114.1"/>
</dbReference>
<dbReference type="Gene3D" id="1.10.10.10">
    <property type="entry name" value="Winged helix-like DNA-binding domain superfamily/Winged helix DNA-binding domain"/>
    <property type="match status" value="1"/>
</dbReference>
<keyword evidence="2" id="KW-0238">DNA-binding</keyword>
<protein>
    <submittedName>
        <fullName evidence="5">LuxR C-terminal-related transcriptional regulator</fullName>
    </submittedName>
</protein>
<dbReference type="EMBL" id="JBEPAZ010000114">
    <property type="protein sequence ID" value="MER6434437.1"/>
    <property type="molecule type" value="Genomic_DNA"/>
</dbReference>
<organism evidence="5 6">
    <name type="scientific">Streptomyces sp. 900105245</name>
    <dbReference type="NCBI Taxonomy" id="3154379"/>
    <lineage>
        <taxon>Bacteria</taxon>
        <taxon>Bacillati</taxon>
        <taxon>Actinomycetota</taxon>
        <taxon>Actinomycetes</taxon>
        <taxon>Kitasatosporales</taxon>
        <taxon>Streptomycetaceae</taxon>
        <taxon>Streptomyces</taxon>
    </lineage>
</organism>
<keyword evidence="6" id="KW-1185">Reference proteome</keyword>
<dbReference type="InterPro" id="IPR011990">
    <property type="entry name" value="TPR-like_helical_dom_sf"/>
</dbReference>
<dbReference type="Proteomes" id="UP001470023">
    <property type="component" value="Unassembled WGS sequence"/>
</dbReference>
<dbReference type="CDD" id="cd06170">
    <property type="entry name" value="LuxR_C_like"/>
    <property type="match status" value="1"/>
</dbReference>
<evidence type="ECO:0000256" key="3">
    <source>
        <dbReference type="ARBA" id="ARBA00023163"/>
    </source>
</evidence>
<gene>
    <name evidence="5" type="ORF">ABT272_43485</name>
</gene>
<keyword evidence="1" id="KW-0805">Transcription regulation</keyword>
<dbReference type="SUPFAM" id="SSF48452">
    <property type="entry name" value="TPR-like"/>
    <property type="match status" value="1"/>
</dbReference>
<dbReference type="PANTHER" id="PTHR44688">
    <property type="entry name" value="DNA-BINDING TRANSCRIPTIONAL ACTIVATOR DEVR_DOSR"/>
    <property type="match status" value="1"/>
</dbReference>
<dbReference type="InterPro" id="IPR000792">
    <property type="entry name" value="Tscrpt_reg_LuxR_C"/>
</dbReference>
<reference evidence="5 6" key="1">
    <citation type="submission" date="2024-06" db="EMBL/GenBank/DDBJ databases">
        <title>The Natural Products Discovery Center: Release of the First 8490 Sequenced Strains for Exploring Actinobacteria Biosynthetic Diversity.</title>
        <authorList>
            <person name="Kalkreuter E."/>
            <person name="Kautsar S.A."/>
            <person name="Yang D."/>
            <person name="Bader C.D."/>
            <person name="Teijaro C.N."/>
            <person name="Fluegel L."/>
            <person name="Davis C.M."/>
            <person name="Simpson J.R."/>
            <person name="Lauterbach L."/>
            <person name="Steele A.D."/>
            <person name="Gui C."/>
            <person name="Meng S."/>
            <person name="Li G."/>
            <person name="Viehrig K."/>
            <person name="Ye F."/>
            <person name="Su P."/>
            <person name="Kiefer A.F."/>
            <person name="Nichols A."/>
            <person name="Cepeda A.J."/>
            <person name="Yan W."/>
            <person name="Fan B."/>
            <person name="Jiang Y."/>
            <person name="Adhikari A."/>
            <person name="Zheng C.-J."/>
            <person name="Schuster L."/>
            <person name="Cowan T.M."/>
            <person name="Smanski M.J."/>
            <person name="Chevrette M.G."/>
            <person name="De Carvalho L.P.S."/>
            <person name="Shen B."/>
        </authorList>
    </citation>
    <scope>NUCLEOTIDE SEQUENCE [LARGE SCALE GENOMIC DNA]</scope>
    <source>
        <strain evidence="5 6">NPDC001166</strain>
    </source>
</reference>
<evidence type="ECO:0000259" key="4">
    <source>
        <dbReference type="PROSITE" id="PS50043"/>
    </source>
</evidence>
<dbReference type="SMART" id="SM00421">
    <property type="entry name" value="HTH_LUXR"/>
    <property type="match status" value="1"/>
</dbReference>
<dbReference type="InterPro" id="IPR036388">
    <property type="entry name" value="WH-like_DNA-bd_sf"/>
</dbReference>
<name>A0ABV1ULN2_9ACTN</name>
<evidence type="ECO:0000256" key="1">
    <source>
        <dbReference type="ARBA" id="ARBA00023015"/>
    </source>
</evidence>
<dbReference type="PRINTS" id="PR00038">
    <property type="entry name" value="HTHLUXR"/>
</dbReference>